<protein>
    <recommendedName>
        <fullName evidence="3 9">Mitochondrial import inner membrane translocase subunit Tim21</fullName>
    </recommendedName>
</protein>
<keyword evidence="9" id="KW-0653">Protein transport</keyword>
<sequence length="235" mass="26540">MSLVYVAPRLQVRHAVRLSGRIRDQCRRATSSSLPHGSSSSKAAPPRRAVTVMSDTGRVPWRDLSIKEKAARTTQQSVNFGVLLVAIAMTAGVSYVLYTEVFSTESKTAVFNRCANRIRDDPRCIEILAGKAHSSEIEAHGEPSWSRWARNRTIASRTETDRIGTTHMHMHFYVSGPLASGVVNVHMTRRKDESDFQYHLLALDVPGHERIWLENAEKGKLDKRNQGKMFGVRWW</sequence>
<evidence type="ECO:0000256" key="2">
    <source>
        <dbReference type="ARBA" id="ARBA00010867"/>
    </source>
</evidence>
<keyword evidence="6 9" id="KW-1133">Transmembrane helix</keyword>
<comment type="similarity">
    <text evidence="2 9">Belongs to the TIM21 family.</text>
</comment>
<keyword evidence="9" id="KW-0999">Mitochondrion inner membrane</keyword>
<keyword evidence="7 9" id="KW-0496">Mitochondrion</keyword>
<evidence type="ECO:0000256" key="8">
    <source>
        <dbReference type="ARBA" id="ARBA00023136"/>
    </source>
</evidence>
<keyword evidence="9" id="KW-0811">Translocation</keyword>
<evidence type="ECO:0000256" key="4">
    <source>
        <dbReference type="ARBA" id="ARBA00022692"/>
    </source>
</evidence>
<evidence type="ECO:0000256" key="10">
    <source>
        <dbReference type="SAM" id="MobiDB-lite"/>
    </source>
</evidence>
<name>A0ABR3P2Z0_9PEZI</name>
<keyword evidence="8 9" id="KW-0472">Membrane</keyword>
<dbReference type="GeneID" id="95978340"/>
<evidence type="ECO:0000313" key="11">
    <source>
        <dbReference type="EMBL" id="KAL1297051.1"/>
    </source>
</evidence>
<gene>
    <name evidence="11" type="ORF">AAFC00_004640</name>
</gene>
<evidence type="ECO:0000256" key="1">
    <source>
        <dbReference type="ARBA" id="ARBA00004304"/>
    </source>
</evidence>
<comment type="caution">
    <text evidence="11">The sequence shown here is derived from an EMBL/GenBank/DDBJ whole genome shotgun (WGS) entry which is preliminary data.</text>
</comment>
<comment type="function">
    <text evidence="9">Essential component of the TIM23 complex, a complex that mediates the translocation of transit peptide-containing proteins across the mitochondrial inner membrane.</text>
</comment>
<evidence type="ECO:0000256" key="5">
    <source>
        <dbReference type="ARBA" id="ARBA00022946"/>
    </source>
</evidence>
<feature type="transmembrane region" description="Helical" evidence="9">
    <location>
        <begin position="77"/>
        <end position="98"/>
    </location>
</feature>
<comment type="subcellular location">
    <subcellularLocation>
        <location evidence="9">Mitochondrion inner membrane</location>
        <topology evidence="9">Single-pass membrane protein</topology>
    </subcellularLocation>
    <subcellularLocation>
        <location evidence="1">Mitochondrion membrane</location>
        <topology evidence="1">Single-pass membrane protein</topology>
    </subcellularLocation>
</comment>
<dbReference type="EMBL" id="JBFMKM010000016">
    <property type="protein sequence ID" value="KAL1297051.1"/>
    <property type="molecule type" value="Genomic_DNA"/>
</dbReference>
<keyword evidence="5" id="KW-0809">Transit peptide</keyword>
<evidence type="ECO:0000256" key="3">
    <source>
        <dbReference type="ARBA" id="ARBA00020726"/>
    </source>
</evidence>
<feature type="region of interest" description="Disordered" evidence="10">
    <location>
        <begin position="27"/>
        <end position="50"/>
    </location>
</feature>
<reference evidence="11 12" key="1">
    <citation type="submission" date="2024-07" db="EMBL/GenBank/DDBJ databases">
        <title>Draft sequence of the Neodothiora populina.</title>
        <authorList>
            <person name="Drown D.D."/>
            <person name="Schuette U.S."/>
            <person name="Buechlein A.B."/>
            <person name="Rusch D.R."/>
            <person name="Winton L.W."/>
            <person name="Adams G.A."/>
        </authorList>
    </citation>
    <scope>NUCLEOTIDE SEQUENCE [LARGE SCALE GENOMIC DNA]</scope>
    <source>
        <strain evidence="11 12">CPC 39397</strain>
    </source>
</reference>
<dbReference type="Proteomes" id="UP001562354">
    <property type="component" value="Unassembled WGS sequence"/>
</dbReference>
<dbReference type="PANTHER" id="PTHR13032">
    <property type="entry name" value="MITOCHONDRIAL IMPORT INNER MEMBRANE TRANSLOCASE SUBUNIT TIM21"/>
    <property type="match status" value="1"/>
</dbReference>
<keyword evidence="12" id="KW-1185">Reference proteome</keyword>
<dbReference type="InterPro" id="IPR013261">
    <property type="entry name" value="Tim21"/>
</dbReference>
<evidence type="ECO:0000256" key="7">
    <source>
        <dbReference type="ARBA" id="ARBA00023128"/>
    </source>
</evidence>
<evidence type="ECO:0000313" key="12">
    <source>
        <dbReference type="Proteomes" id="UP001562354"/>
    </source>
</evidence>
<accession>A0ABR3P2Z0</accession>
<dbReference type="InterPro" id="IPR038552">
    <property type="entry name" value="Tim21_IMS_sf"/>
</dbReference>
<dbReference type="PANTHER" id="PTHR13032:SF6">
    <property type="entry name" value="MITOCHONDRIAL IMPORT INNER MEMBRANE TRANSLOCASE SUBUNIT TIM21"/>
    <property type="match status" value="1"/>
</dbReference>
<dbReference type="Pfam" id="PF08294">
    <property type="entry name" value="TIM21"/>
    <property type="match status" value="1"/>
</dbReference>
<dbReference type="Gene3D" id="3.10.450.320">
    <property type="entry name" value="Mitochondrial import inner membrane translocase subunit Tim21"/>
    <property type="match status" value="1"/>
</dbReference>
<evidence type="ECO:0000256" key="9">
    <source>
        <dbReference type="RuleBase" id="RU367142"/>
    </source>
</evidence>
<evidence type="ECO:0000256" key="6">
    <source>
        <dbReference type="ARBA" id="ARBA00022989"/>
    </source>
</evidence>
<dbReference type="RefSeq" id="XP_069196733.1">
    <property type="nucleotide sequence ID" value="XM_069344315.1"/>
</dbReference>
<feature type="compositionally biased region" description="Low complexity" evidence="10">
    <location>
        <begin position="31"/>
        <end position="41"/>
    </location>
</feature>
<proteinExistence type="inferred from homology"/>
<organism evidence="11 12">
    <name type="scientific">Neodothiora populina</name>
    <dbReference type="NCBI Taxonomy" id="2781224"/>
    <lineage>
        <taxon>Eukaryota</taxon>
        <taxon>Fungi</taxon>
        <taxon>Dikarya</taxon>
        <taxon>Ascomycota</taxon>
        <taxon>Pezizomycotina</taxon>
        <taxon>Dothideomycetes</taxon>
        <taxon>Dothideomycetidae</taxon>
        <taxon>Dothideales</taxon>
        <taxon>Dothioraceae</taxon>
        <taxon>Neodothiora</taxon>
    </lineage>
</organism>
<comment type="subunit">
    <text evidence="9">Component of the TIM23 complex.</text>
</comment>
<keyword evidence="9" id="KW-0813">Transport</keyword>
<keyword evidence="4 9" id="KW-0812">Transmembrane</keyword>